<dbReference type="EMBL" id="JAVDPW010000014">
    <property type="protein sequence ID" value="MDR6293800.1"/>
    <property type="molecule type" value="Genomic_DNA"/>
</dbReference>
<evidence type="ECO:0000259" key="2">
    <source>
        <dbReference type="SMART" id="SM01204"/>
    </source>
</evidence>
<feature type="domain" description="FIST" evidence="1">
    <location>
        <begin position="34"/>
        <end position="236"/>
    </location>
</feature>
<protein>
    <recommendedName>
        <fullName evidence="5">Histidine kinase</fullName>
    </recommendedName>
</protein>
<dbReference type="InterPro" id="IPR019494">
    <property type="entry name" value="FIST_C"/>
</dbReference>
<gene>
    <name evidence="3" type="ORF">E9232_006353</name>
</gene>
<comment type="caution">
    <text evidence="3">The sequence shown here is derived from an EMBL/GenBank/DDBJ whole genome shotgun (WGS) entry which is preliminary data.</text>
</comment>
<evidence type="ECO:0000259" key="1">
    <source>
        <dbReference type="SMART" id="SM00897"/>
    </source>
</evidence>
<dbReference type="SMART" id="SM00897">
    <property type="entry name" value="FIST"/>
    <property type="match status" value="1"/>
</dbReference>
<dbReference type="InterPro" id="IPR013702">
    <property type="entry name" value="FIST_domain_N"/>
</dbReference>
<reference evidence="3 4" key="1">
    <citation type="submission" date="2023-07" db="EMBL/GenBank/DDBJ databases">
        <title>Sorghum-associated microbial communities from plants grown in Nebraska, USA.</title>
        <authorList>
            <person name="Schachtman D."/>
        </authorList>
    </citation>
    <scope>NUCLEOTIDE SEQUENCE [LARGE SCALE GENOMIC DNA]</scope>
    <source>
        <strain evidence="3 4">584</strain>
    </source>
</reference>
<dbReference type="Proteomes" id="UP001262410">
    <property type="component" value="Unassembled WGS sequence"/>
</dbReference>
<dbReference type="Pfam" id="PF08495">
    <property type="entry name" value="FIST"/>
    <property type="match status" value="1"/>
</dbReference>
<dbReference type="PANTHER" id="PTHR40252">
    <property type="entry name" value="BLR0328 PROTEIN"/>
    <property type="match status" value="1"/>
</dbReference>
<proteinExistence type="predicted"/>
<keyword evidence="4" id="KW-1185">Reference proteome</keyword>
<organism evidence="3 4">
    <name type="scientific">Inquilinus ginsengisoli</name>
    <dbReference type="NCBI Taxonomy" id="363840"/>
    <lineage>
        <taxon>Bacteria</taxon>
        <taxon>Pseudomonadati</taxon>
        <taxon>Pseudomonadota</taxon>
        <taxon>Alphaproteobacteria</taxon>
        <taxon>Rhodospirillales</taxon>
        <taxon>Rhodospirillaceae</taxon>
        <taxon>Inquilinus</taxon>
    </lineage>
</organism>
<dbReference type="SMART" id="SM01204">
    <property type="entry name" value="FIST_C"/>
    <property type="match status" value="1"/>
</dbReference>
<accession>A0ABU1JYU5</accession>
<evidence type="ECO:0000313" key="3">
    <source>
        <dbReference type="EMBL" id="MDR6293800.1"/>
    </source>
</evidence>
<dbReference type="Pfam" id="PF10442">
    <property type="entry name" value="FIST_C"/>
    <property type="match status" value="1"/>
</dbReference>
<name>A0ABU1JYU5_9PROT</name>
<feature type="domain" description="FIST C-domain" evidence="2">
    <location>
        <begin position="237"/>
        <end position="386"/>
    </location>
</feature>
<evidence type="ECO:0000313" key="4">
    <source>
        <dbReference type="Proteomes" id="UP001262410"/>
    </source>
</evidence>
<dbReference type="PANTHER" id="PTHR40252:SF2">
    <property type="entry name" value="BLR0328 PROTEIN"/>
    <property type="match status" value="1"/>
</dbReference>
<evidence type="ECO:0008006" key="5">
    <source>
        <dbReference type="Google" id="ProtNLM"/>
    </source>
</evidence>
<dbReference type="RefSeq" id="WP_309801059.1">
    <property type="nucleotide sequence ID" value="NZ_JAVDPW010000014.1"/>
</dbReference>
<sequence>MNQIATKLMKTAFARSTDGAKAAEKCIQDLGSIDPKMLLVFCGGKLDGQSVLNAFQNRYGCIPIVGGAASGGIVHSQFGYSGLELAVLAITDPEFVPAVFSEPDLRQGEYTVAKRLGKKVAANIERGDTVLLFFDSVASASPPRLHHATPIVRGFYDGCGSIQPKLIGGGTLTDLNFSGGWVYDGSSVRHHALVALAWPPSVTVDTFVMHGCVPASSFLTITRMEGAEVFELDGRPALQVLEQQFGVSFTHGEESRALTLLATLGQKQGDPYAPYDENAYVNRLLLTCDPNSGSVTLFEPDFQEGARVQIMGRDASFMLDSVRTGVAAANRVIERGDSLVSIYINCAGRASVLSGSPEEETAVLTQSLDANIPLIGFYSGVEIAPFENALPRALDWTGLLAILRYRA</sequence>